<name>A0ABP0VIY6_9BRYO</name>
<organism evidence="1 2">
    <name type="scientific">Sphagnum jensenii</name>
    <dbReference type="NCBI Taxonomy" id="128206"/>
    <lineage>
        <taxon>Eukaryota</taxon>
        <taxon>Viridiplantae</taxon>
        <taxon>Streptophyta</taxon>
        <taxon>Embryophyta</taxon>
        <taxon>Bryophyta</taxon>
        <taxon>Sphagnophytina</taxon>
        <taxon>Sphagnopsida</taxon>
        <taxon>Sphagnales</taxon>
        <taxon>Sphagnaceae</taxon>
        <taxon>Sphagnum</taxon>
    </lineage>
</organism>
<sequence>MDNVLQTTPEHKWRGYVAQDKDPNSVYIQVFVPELLPASTGQLGSTTSNQSVPLMDINGASTQTSVTTTNVLTAIYKGGSTNRKYPPDVVKGEQVIVTRLGDSDQLYWESSGRDDAMRTTETVRFEAANRKDFNDQADDSHTYSFELDSKRNKHIRLQTSKGNGEAFAYVLRLDTAGSQIQLSDDAGNSITIDSANNRVIMRNGLQAFLMLNGQDVSLMAPRDLTIKAGRQIVTDSPLVSVSNTDGSGVFNVTSNAIGLSATTSFVTTAPAIGLNGAVKIPSILATAQVRAQNYTNGAVGSSYGQPSISISAAEATIPAAPPDTTVSTTQRHAVAYENYSAAMATVVACFNQIQGHIGLPTAQSTIPAQVTASEMDNLDGV</sequence>
<protein>
    <submittedName>
        <fullName evidence="1">Uncharacterized protein</fullName>
    </submittedName>
</protein>
<comment type="caution">
    <text evidence="1">The sequence shown here is derived from an EMBL/GenBank/DDBJ whole genome shotgun (WGS) entry which is preliminary data.</text>
</comment>
<reference evidence="1" key="1">
    <citation type="submission" date="2024-02" db="EMBL/GenBank/DDBJ databases">
        <authorList>
            <consortium name="ELIXIR-Norway"/>
            <consortium name="Elixir Norway"/>
        </authorList>
    </citation>
    <scope>NUCLEOTIDE SEQUENCE</scope>
</reference>
<evidence type="ECO:0000313" key="1">
    <source>
        <dbReference type="EMBL" id="CAK9253465.1"/>
    </source>
</evidence>
<dbReference type="EMBL" id="CAXAQS010000865">
    <property type="protein sequence ID" value="CAK9253465.1"/>
    <property type="molecule type" value="Genomic_DNA"/>
</dbReference>
<proteinExistence type="predicted"/>
<accession>A0ABP0VIY6</accession>
<gene>
    <name evidence="1" type="ORF">CSSPJE1EN1_LOCUS28843</name>
</gene>
<dbReference type="Proteomes" id="UP001497444">
    <property type="component" value="Unassembled WGS sequence"/>
</dbReference>
<evidence type="ECO:0000313" key="2">
    <source>
        <dbReference type="Proteomes" id="UP001497444"/>
    </source>
</evidence>
<keyword evidence="2" id="KW-1185">Reference proteome</keyword>